<protein>
    <recommendedName>
        <fullName evidence="1">UBX domain-containing protein</fullName>
    </recommendedName>
</protein>
<dbReference type="Pfam" id="PF00789">
    <property type="entry name" value="UBX"/>
    <property type="match status" value="1"/>
</dbReference>
<dbReference type="PANTHER" id="PTHR23322">
    <property type="entry name" value="FAS-ASSOCIATED PROTEIN"/>
    <property type="match status" value="1"/>
</dbReference>
<evidence type="ECO:0000259" key="1">
    <source>
        <dbReference type="PROSITE" id="PS50033"/>
    </source>
</evidence>
<evidence type="ECO:0000313" key="3">
    <source>
        <dbReference type="Proteomes" id="UP000734854"/>
    </source>
</evidence>
<dbReference type="GO" id="GO:0043130">
    <property type="term" value="F:ubiquitin binding"/>
    <property type="evidence" value="ECO:0007669"/>
    <property type="project" value="TreeGrafter"/>
</dbReference>
<dbReference type="PROSITE" id="PS50033">
    <property type="entry name" value="UBX"/>
    <property type="match status" value="1"/>
</dbReference>
<dbReference type="Proteomes" id="UP000734854">
    <property type="component" value="Unassembled WGS sequence"/>
</dbReference>
<dbReference type="InterPro" id="IPR001012">
    <property type="entry name" value="UBX_dom"/>
</dbReference>
<organism evidence="2 3">
    <name type="scientific">Zingiber officinale</name>
    <name type="common">Ginger</name>
    <name type="synonym">Amomum zingiber</name>
    <dbReference type="NCBI Taxonomy" id="94328"/>
    <lineage>
        <taxon>Eukaryota</taxon>
        <taxon>Viridiplantae</taxon>
        <taxon>Streptophyta</taxon>
        <taxon>Embryophyta</taxon>
        <taxon>Tracheophyta</taxon>
        <taxon>Spermatophyta</taxon>
        <taxon>Magnoliopsida</taxon>
        <taxon>Liliopsida</taxon>
        <taxon>Zingiberales</taxon>
        <taxon>Zingiberaceae</taxon>
        <taxon>Zingiber</taxon>
    </lineage>
</organism>
<reference evidence="2 3" key="1">
    <citation type="submission" date="2020-08" db="EMBL/GenBank/DDBJ databases">
        <title>Plant Genome Project.</title>
        <authorList>
            <person name="Zhang R.-G."/>
        </authorList>
    </citation>
    <scope>NUCLEOTIDE SEQUENCE [LARGE SCALE GENOMIC DNA]</scope>
    <source>
        <tissue evidence="2">Rhizome</tissue>
    </source>
</reference>
<feature type="domain" description="UBX" evidence="1">
    <location>
        <begin position="87"/>
        <end position="209"/>
    </location>
</feature>
<dbReference type="PANTHER" id="PTHR23322:SF93">
    <property type="entry name" value="UBX DOMAIN-CONTAINING PROTEIN 8"/>
    <property type="match status" value="1"/>
</dbReference>
<name>A0A8J5LQJ8_ZINOF</name>
<dbReference type="Gene3D" id="3.10.20.90">
    <property type="entry name" value="Phosphatidylinositol 3-kinase Catalytic Subunit, Chain A, domain 1"/>
    <property type="match status" value="2"/>
</dbReference>
<sequence length="213" mass="23612">MVVVEFNLNLEEDGLRGVAGQVVKLKIHSVVTEGISVGSNDDAGDGGKVGLGAEGCDDEWLFAAQGEELERKLAAKASSLPQEPPSDDVNAVTLLVRMPDGSRRGRRFLKSDKLQFLYDYIDIGKVVKPGSYRLFSLLCFLELFNVILHMPRHPMGHFELCNAILHMPIILWAHKYLFVRPYPRRAFTDGDGGLSLSELGLTSKQEALFLELI</sequence>
<dbReference type="EMBL" id="JACMSC010000002">
    <property type="protein sequence ID" value="KAG6534190.1"/>
    <property type="molecule type" value="Genomic_DNA"/>
</dbReference>
<dbReference type="InterPro" id="IPR029071">
    <property type="entry name" value="Ubiquitin-like_domsf"/>
</dbReference>
<accession>A0A8J5LQJ8</accession>
<dbReference type="CDD" id="cd01767">
    <property type="entry name" value="UBX"/>
    <property type="match status" value="1"/>
</dbReference>
<dbReference type="InterPro" id="IPR050730">
    <property type="entry name" value="UBX_domain-protein"/>
</dbReference>
<dbReference type="SUPFAM" id="SSF54236">
    <property type="entry name" value="Ubiquitin-like"/>
    <property type="match status" value="1"/>
</dbReference>
<proteinExistence type="predicted"/>
<keyword evidence="3" id="KW-1185">Reference proteome</keyword>
<comment type="caution">
    <text evidence="2">The sequence shown here is derived from an EMBL/GenBank/DDBJ whole genome shotgun (WGS) entry which is preliminary data.</text>
</comment>
<evidence type="ECO:0000313" key="2">
    <source>
        <dbReference type="EMBL" id="KAG6534190.1"/>
    </source>
</evidence>
<gene>
    <name evidence="2" type="ORF">ZIOFF_008075</name>
</gene>
<dbReference type="AlphaFoldDB" id="A0A8J5LQJ8"/>